<dbReference type="Pfam" id="PF14226">
    <property type="entry name" value="DIOX_N"/>
    <property type="match status" value="1"/>
</dbReference>
<evidence type="ECO:0000313" key="6">
    <source>
        <dbReference type="EMBL" id="CAF3592633.1"/>
    </source>
</evidence>
<gene>
    <name evidence="4" type="ORF">GPM918_LOCUS3834</name>
    <name evidence="3" type="ORF">OVA965_LOCUS1270</name>
    <name evidence="6" type="ORF">SRO942_LOCUS3834</name>
    <name evidence="5" type="ORF">TMI583_LOCUS1271</name>
</gene>
<dbReference type="EMBL" id="CAJOBC010000491">
    <property type="protein sequence ID" value="CAF3592633.1"/>
    <property type="molecule type" value="Genomic_DNA"/>
</dbReference>
<dbReference type="Proteomes" id="UP000663829">
    <property type="component" value="Unassembled WGS sequence"/>
</dbReference>
<dbReference type="PROSITE" id="PS51471">
    <property type="entry name" value="FE2OG_OXY"/>
    <property type="match status" value="1"/>
</dbReference>
<dbReference type="SUPFAM" id="SSF51197">
    <property type="entry name" value="Clavaminate synthase-like"/>
    <property type="match status" value="1"/>
</dbReference>
<keyword evidence="1" id="KW-0560">Oxidoreductase</keyword>
<organism evidence="4 7">
    <name type="scientific">Didymodactylos carnosus</name>
    <dbReference type="NCBI Taxonomy" id="1234261"/>
    <lineage>
        <taxon>Eukaryota</taxon>
        <taxon>Metazoa</taxon>
        <taxon>Spiralia</taxon>
        <taxon>Gnathifera</taxon>
        <taxon>Rotifera</taxon>
        <taxon>Eurotatoria</taxon>
        <taxon>Bdelloidea</taxon>
        <taxon>Philodinida</taxon>
        <taxon>Philodinidae</taxon>
        <taxon>Didymodactylos</taxon>
    </lineage>
</organism>
<keyword evidence="1" id="KW-0479">Metal-binding</keyword>
<dbReference type="InterPro" id="IPR027443">
    <property type="entry name" value="IPNS-like_sf"/>
</dbReference>
<dbReference type="Proteomes" id="UP000681722">
    <property type="component" value="Unassembled WGS sequence"/>
</dbReference>
<dbReference type="PANTHER" id="PTHR47990">
    <property type="entry name" value="2-OXOGLUTARATE (2OG) AND FE(II)-DEPENDENT OXYGENASE SUPERFAMILY PROTEIN-RELATED"/>
    <property type="match status" value="1"/>
</dbReference>
<name>A0A813TEE4_9BILA</name>
<evidence type="ECO:0000313" key="3">
    <source>
        <dbReference type="EMBL" id="CAF0738162.1"/>
    </source>
</evidence>
<dbReference type="InterPro" id="IPR044861">
    <property type="entry name" value="IPNS-like_FE2OG_OXY"/>
</dbReference>
<dbReference type="Gene3D" id="2.60.120.330">
    <property type="entry name" value="B-lactam Antibiotic, Isopenicillin N Synthase, Chain"/>
    <property type="match status" value="1"/>
</dbReference>
<dbReference type="AlphaFoldDB" id="A0A813TEE4"/>
<comment type="caution">
    <text evidence="4">The sequence shown here is derived from an EMBL/GenBank/DDBJ whole genome shotgun (WGS) entry which is preliminary data.</text>
</comment>
<sequence>MFELSKRYFHLPLEEKLKHQIQEKNHGYVRAGQENLDSTDQKSMDLKEAFNISRLTNEEDLPALFQENGNFRLVNQFQFDCYSLCMKLLKYLAIGFEIDEDYFLSRHKWDEDSSDIIRLLYYPSSSSLTTEKSIRAGAHSDYGSITLLFQHEEKGGLQVFDRVTKQWCDVKPYNEMIVVNTADALEYWTKGFVKSTVHRVIMPDQLSPDERYSIAYFCQPSNTVLLEPIPSKYMINRVFEKDEHAKHVLNHESDKILTAGEHLRLRLNKTYAY</sequence>
<protein>
    <recommendedName>
        <fullName evidence="2">Fe2OG dioxygenase domain-containing protein</fullName>
    </recommendedName>
</protein>
<accession>A0A813TEE4</accession>
<dbReference type="InterPro" id="IPR026992">
    <property type="entry name" value="DIOX_N"/>
</dbReference>
<dbReference type="EMBL" id="CAJNOK010000227">
    <property type="protein sequence ID" value="CAF0738162.1"/>
    <property type="molecule type" value="Genomic_DNA"/>
</dbReference>
<keyword evidence="1" id="KW-0408">Iron</keyword>
<feature type="domain" description="Fe2OG dioxygenase" evidence="2">
    <location>
        <begin position="113"/>
        <end position="220"/>
    </location>
</feature>
<dbReference type="EMBL" id="CAJNOQ010000491">
    <property type="protein sequence ID" value="CAF0807133.1"/>
    <property type="molecule type" value="Genomic_DNA"/>
</dbReference>
<dbReference type="Pfam" id="PF03171">
    <property type="entry name" value="2OG-FeII_Oxy"/>
    <property type="match status" value="1"/>
</dbReference>
<evidence type="ECO:0000313" key="4">
    <source>
        <dbReference type="EMBL" id="CAF0807133.1"/>
    </source>
</evidence>
<dbReference type="OrthoDB" id="288590at2759"/>
<dbReference type="EMBL" id="CAJOBA010000227">
    <property type="protein sequence ID" value="CAF3515167.1"/>
    <property type="molecule type" value="Genomic_DNA"/>
</dbReference>
<evidence type="ECO:0000313" key="7">
    <source>
        <dbReference type="Proteomes" id="UP000663829"/>
    </source>
</evidence>
<evidence type="ECO:0000259" key="2">
    <source>
        <dbReference type="PROSITE" id="PS51471"/>
    </source>
</evidence>
<reference evidence="4" key="1">
    <citation type="submission" date="2021-02" db="EMBL/GenBank/DDBJ databases">
        <authorList>
            <person name="Nowell W R."/>
        </authorList>
    </citation>
    <scope>NUCLEOTIDE SEQUENCE</scope>
</reference>
<dbReference type="GO" id="GO:0016491">
    <property type="term" value="F:oxidoreductase activity"/>
    <property type="evidence" value="ECO:0007669"/>
    <property type="project" value="UniProtKB-KW"/>
</dbReference>
<keyword evidence="7" id="KW-1185">Reference proteome</keyword>
<evidence type="ECO:0000256" key="1">
    <source>
        <dbReference type="RuleBase" id="RU003682"/>
    </source>
</evidence>
<dbReference type="Proteomes" id="UP000682733">
    <property type="component" value="Unassembled WGS sequence"/>
</dbReference>
<dbReference type="Proteomes" id="UP000677228">
    <property type="component" value="Unassembled WGS sequence"/>
</dbReference>
<comment type="similarity">
    <text evidence="1">Belongs to the iron/ascorbate-dependent oxidoreductase family.</text>
</comment>
<dbReference type="InterPro" id="IPR050231">
    <property type="entry name" value="Iron_ascorbate_oxido_reductase"/>
</dbReference>
<dbReference type="GO" id="GO:0046872">
    <property type="term" value="F:metal ion binding"/>
    <property type="evidence" value="ECO:0007669"/>
    <property type="project" value="UniProtKB-KW"/>
</dbReference>
<proteinExistence type="inferred from homology"/>
<evidence type="ECO:0000313" key="5">
    <source>
        <dbReference type="EMBL" id="CAF3515167.1"/>
    </source>
</evidence>
<dbReference type="InterPro" id="IPR005123">
    <property type="entry name" value="Oxoglu/Fe-dep_dioxygenase_dom"/>
</dbReference>